<dbReference type="EMBL" id="OZ035826">
    <property type="protein sequence ID" value="CAL1603902.1"/>
    <property type="molecule type" value="Genomic_DNA"/>
</dbReference>
<feature type="domain" description="EF-hand" evidence="1">
    <location>
        <begin position="9"/>
        <end position="44"/>
    </location>
</feature>
<gene>
    <name evidence="2" type="ORF">KC01_LOCUS31502</name>
</gene>
<evidence type="ECO:0000313" key="3">
    <source>
        <dbReference type="Proteomes" id="UP001497482"/>
    </source>
</evidence>
<evidence type="ECO:0000259" key="1">
    <source>
        <dbReference type="PROSITE" id="PS50222"/>
    </source>
</evidence>
<reference evidence="2 3" key="1">
    <citation type="submission" date="2024-04" db="EMBL/GenBank/DDBJ databases">
        <authorList>
            <person name="Waldvogel A.-M."/>
            <person name="Schoenle A."/>
        </authorList>
    </citation>
    <scope>NUCLEOTIDE SEQUENCE [LARGE SCALE GENOMIC DNA]</scope>
</reference>
<dbReference type="AlphaFoldDB" id="A0AAV2LNJ2"/>
<sequence>MAARWQNTDFHKKIKTAFKAFDTKGNNTVDHREIGTIMFSLGCFPSQAEVHDVIAQVEEDDTSAYISLEKFLPVMTKVLLEKKFPPTQEDKLLQAFEVLDKKKKGYLEKEELTKYMMQEGEAFTQKEMDEMLTAFTDQTNNVIHYKDLIDQHIFDSDL</sequence>
<dbReference type="PANTHER" id="PTHR46763">
    <property type="entry name" value="DYNEIN REGULATORY COMPLEX PROTEIN 8"/>
    <property type="match status" value="1"/>
</dbReference>
<proteinExistence type="predicted"/>
<name>A0AAV2LNJ2_KNICA</name>
<dbReference type="PANTHER" id="PTHR46763:SF1">
    <property type="entry name" value="DYNEIN REGULATORY COMPLEX PROTEIN 8"/>
    <property type="match status" value="1"/>
</dbReference>
<dbReference type="SUPFAM" id="SSF47473">
    <property type="entry name" value="EF-hand"/>
    <property type="match status" value="1"/>
</dbReference>
<dbReference type="Pfam" id="PF13499">
    <property type="entry name" value="EF-hand_7"/>
    <property type="match status" value="1"/>
</dbReference>
<organism evidence="2 3">
    <name type="scientific">Knipowitschia caucasica</name>
    <name type="common">Caucasian dwarf goby</name>
    <name type="synonym">Pomatoschistus caucasicus</name>
    <dbReference type="NCBI Taxonomy" id="637954"/>
    <lineage>
        <taxon>Eukaryota</taxon>
        <taxon>Metazoa</taxon>
        <taxon>Chordata</taxon>
        <taxon>Craniata</taxon>
        <taxon>Vertebrata</taxon>
        <taxon>Euteleostomi</taxon>
        <taxon>Actinopterygii</taxon>
        <taxon>Neopterygii</taxon>
        <taxon>Teleostei</taxon>
        <taxon>Neoteleostei</taxon>
        <taxon>Acanthomorphata</taxon>
        <taxon>Gobiaria</taxon>
        <taxon>Gobiiformes</taxon>
        <taxon>Gobioidei</taxon>
        <taxon>Gobiidae</taxon>
        <taxon>Gobiinae</taxon>
        <taxon>Knipowitschia</taxon>
    </lineage>
</organism>
<protein>
    <recommendedName>
        <fullName evidence="1">EF-hand domain-containing protein</fullName>
    </recommendedName>
</protein>
<dbReference type="Proteomes" id="UP001497482">
    <property type="component" value="Chromosome 4"/>
</dbReference>
<dbReference type="InterPro" id="IPR002048">
    <property type="entry name" value="EF_hand_dom"/>
</dbReference>
<evidence type="ECO:0000313" key="2">
    <source>
        <dbReference type="EMBL" id="CAL1603902.1"/>
    </source>
</evidence>
<dbReference type="InterPro" id="IPR011992">
    <property type="entry name" value="EF-hand-dom_pair"/>
</dbReference>
<dbReference type="SMART" id="SM00054">
    <property type="entry name" value="EFh"/>
    <property type="match status" value="2"/>
</dbReference>
<dbReference type="Pfam" id="PF13202">
    <property type="entry name" value="EF-hand_5"/>
    <property type="match status" value="1"/>
</dbReference>
<keyword evidence="3" id="KW-1185">Reference proteome</keyword>
<dbReference type="PROSITE" id="PS50222">
    <property type="entry name" value="EF_HAND_2"/>
    <property type="match status" value="2"/>
</dbReference>
<accession>A0AAV2LNJ2</accession>
<feature type="domain" description="EF-hand" evidence="1">
    <location>
        <begin position="87"/>
        <end position="122"/>
    </location>
</feature>
<dbReference type="GO" id="GO:0005509">
    <property type="term" value="F:calcium ion binding"/>
    <property type="evidence" value="ECO:0007669"/>
    <property type="project" value="InterPro"/>
</dbReference>
<dbReference type="Gene3D" id="1.10.238.10">
    <property type="entry name" value="EF-hand"/>
    <property type="match status" value="2"/>
</dbReference>
<dbReference type="FunFam" id="1.10.238.10:FF:000001">
    <property type="entry name" value="Calmodulin 1"/>
    <property type="match status" value="1"/>
</dbReference>